<dbReference type="OrthoDB" id="5592106at2"/>
<sequence length="151" mass="16312">MPRQRSPRPCAATPDAEREELMSDDLPTLIRHDDPERQSRRDDRHGHFEFQDVVDGAAGPTSGLAHTIVKFDEGGHEAPHSHGVARTVHVLEGSGEVVIGDKTHALEKGDTVFVPAGVTHALRAPAGPLRVFCSFPADSLDAIGHNFDGEE</sequence>
<dbReference type="Pfam" id="PF07883">
    <property type="entry name" value="Cupin_2"/>
    <property type="match status" value="1"/>
</dbReference>
<dbReference type="SUPFAM" id="SSF51182">
    <property type="entry name" value="RmlC-like cupins"/>
    <property type="match status" value="1"/>
</dbReference>
<reference evidence="3 4" key="1">
    <citation type="submission" date="2018-11" db="EMBL/GenBank/DDBJ databases">
        <title>Mesobaculum littorinae gen. nov., sp. nov., isolated from Littorina scabra that represents a novel genus of the order Rhodobacteraceae.</title>
        <authorList>
            <person name="Li F."/>
        </authorList>
    </citation>
    <scope>NUCLEOTIDE SEQUENCE [LARGE SCALE GENOMIC DNA]</scope>
    <source>
        <strain evidence="3 4">M0103</strain>
    </source>
</reference>
<protein>
    <submittedName>
        <fullName evidence="3">Cupin domain-containing protein</fullName>
    </submittedName>
</protein>
<dbReference type="InterPro" id="IPR013096">
    <property type="entry name" value="Cupin_2"/>
</dbReference>
<accession>A0A438AD82</accession>
<gene>
    <name evidence="3" type="ORF">EKE94_17235</name>
</gene>
<evidence type="ECO:0000256" key="1">
    <source>
        <dbReference type="SAM" id="MobiDB-lite"/>
    </source>
</evidence>
<proteinExistence type="predicted"/>
<dbReference type="InterPro" id="IPR014710">
    <property type="entry name" value="RmlC-like_jellyroll"/>
</dbReference>
<name>A0A438AD82_9RHOB</name>
<feature type="compositionally biased region" description="Basic and acidic residues" evidence="1">
    <location>
        <begin position="30"/>
        <end position="46"/>
    </location>
</feature>
<feature type="domain" description="Cupin type-2" evidence="2">
    <location>
        <begin position="68"/>
        <end position="133"/>
    </location>
</feature>
<dbReference type="AlphaFoldDB" id="A0A438AD82"/>
<keyword evidence="4" id="KW-1185">Reference proteome</keyword>
<dbReference type="InterPro" id="IPR011051">
    <property type="entry name" value="RmlC_Cupin_sf"/>
</dbReference>
<dbReference type="EMBL" id="RQXX01000009">
    <property type="protein sequence ID" value="RVV96625.1"/>
    <property type="molecule type" value="Genomic_DNA"/>
</dbReference>
<evidence type="ECO:0000259" key="2">
    <source>
        <dbReference type="Pfam" id="PF07883"/>
    </source>
</evidence>
<evidence type="ECO:0000313" key="4">
    <source>
        <dbReference type="Proteomes" id="UP000285908"/>
    </source>
</evidence>
<feature type="region of interest" description="Disordered" evidence="1">
    <location>
        <begin position="1"/>
        <end position="46"/>
    </location>
</feature>
<dbReference type="Proteomes" id="UP000285908">
    <property type="component" value="Unassembled WGS sequence"/>
</dbReference>
<organism evidence="3 4">
    <name type="scientific">Mesobaculum littorinae</name>
    <dbReference type="NCBI Taxonomy" id="2486419"/>
    <lineage>
        <taxon>Bacteria</taxon>
        <taxon>Pseudomonadati</taxon>
        <taxon>Pseudomonadota</taxon>
        <taxon>Alphaproteobacteria</taxon>
        <taxon>Rhodobacterales</taxon>
        <taxon>Roseobacteraceae</taxon>
        <taxon>Mesobaculum</taxon>
    </lineage>
</organism>
<comment type="caution">
    <text evidence="3">The sequence shown here is derived from an EMBL/GenBank/DDBJ whole genome shotgun (WGS) entry which is preliminary data.</text>
</comment>
<evidence type="ECO:0000313" key="3">
    <source>
        <dbReference type="EMBL" id="RVV96625.1"/>
    </source>
</evidence>
<dbReference type="Gene3D" id="2.60.120.10">
    <property type="entry name" value="Jelly Rolls"/>
    <property type="match status" value="1"/>
</dbReference>